<proteinExistence type="predicted"/>
<dbReference type="GO" id="GO:0047244">
    <property type="term" value="F:N-acetylglucosaminyldiphosphoundecaprenol N-acetyl-beta-D-mannosaminyltransferase activity"/>
    <property type="evidence" value="ECO:0007669"/>
    <property type="project" value="UniProtKB-EC"/>
</dbReference>
<organism evidence="5 6">
    <name type="scientific">Kiritimatiella glycovorans</name>
    <dbReference type="NCBI Taxonomy" id="1307763"/>
    <lineage>
        <taxon>Bacteria</taxon>
        <taxon>Pseudomonadati</taxon>
        <taxon>Kiritimatiellota</taxon>
        <taxon>Kiritimatiellia</taxon>
        <taxon>Kiritimatiellales</taxon>
        <taxon>Kiritimatiellaceae</taxon>
        <taxon>Kiritimatiella</taxon>
    </lineage>
</organism>
<sequence length="485" mass="54123">MKSNDAVSTRVPLVLFGVPFDNVNFEEAVGWVAERIRSGRPACVTTPNLDFLSQAWRDPELQRILIESDLVIADGWPIVAASSRFGPRLKERVTGSDLTPRLAERAAREGWRVYLLGGREGVPERAAAALKARYPKLKVVGTFSPPYAPLHEMNHEDLRRRLREAAPDLLLVAFGAPKQEKWINMHFRDWDVPVAIGVGGTFDFLAGTQRRAPRAFQKLRMEWLWRMLSDPKRLAGRYARNAAFLLGASHRIAKARRTPDAEVPPAESKLPWDRVGAVFRMMPSLARERNAAAWVAETVKEITPARPSVVIDLGERPWLSSLELGAMIEVRKGCREAGGEFVAVRPRPKVHRVLSTCRLDHYMEVLADAATACSLLEKRAAWKTGAGVEVESGRMRVRLPRELTAVEVPGLRSRCEAMWEQWRPLESCEIDASGLDFLDSAAVGMLAGLKKRADVDGVAWSCHGFGEKPLRILRVARVEKILVTG</sequence>
<feature type="domain" description="STAS" evidence="3">
    <location>
        <begin position="306"/>
        <end position="366"/>
    </location>
</feature>
<reference evidence="6" key="1">
    <citation type="submission" date="2015-02" db="EMBL/GenBank/DDBJ databases">
        <title>Description and complete genome sequence of the first cultured representative of the subdivision 5 of the Verrucomicrobia phylum.</title>
        <authorList>
            <person name="Spring S."/>
            <person name="Bunk B."/>
            <person name="Sproer C."/>
            <person name="Klenk H.-P."/>
        </authorList>
    </citation>
    <scope>NUCLEOTIDE SEQUENCE [LARGE SCALE GENOMIC DNA]</scope>
    <source>
        <strain evidence="6">L21-Fru-AB</strain>
    </source>
</reference>
<gene>
    <name evidence="5" type="primary">tagA_1</name>
    <name evidence="5" type="ORF">L21SP4_01789</name>
</gene>
<dbReference type="SUPFAM" id="SSF52091">
    <property type="entry name" value="SpoIIaa-like"/>
    <property type="match status" value="2"/>
</dbReference>
<dbReference type="InterPro" id="IPR004629">
    <property type="entry name" value="WecG_TagA_CpsF"/>
</dbReference>
<keyword evidence="1 5" id="KW-0328">Glycosyltransferase</keyword>
<dbReference type="EC" id="2.4.1.187" evidence="5"/>
<dbReference type="Proteomes" id="UP000035268">
    <property type="component" value="Chromosome"/>
</dbReference>
<feature type="domain" description="MlaB-like STAS" evidence="4">
    <location>
        <begin position="397"/>
        <end position="478"/>
    </location>
</feature>
<dbReference type="InterPro" id="IPR002645">
    <property type="entry name" value="STAS_dom"/>
</dbReference>
<dbReference type="Pfam" id="PF13466">
    <property type="entry name" value="STAS_2"/>
    <property type="match status" value="1"/>
</dbReference>
<dbReference type="EMBL" id="CP010904">
    <property type="protein sequence ID" value="AKJ65026.1"/>
    <property type="molecule type" value="Genomic_DNA"/>
</dbReference>
<evidence type="ECO:0000259" key="4">
    <source>
        <dbReference type="Pfam" id="PF13466"/>
    </source>
</evidence>
<protein>
    <submittedName>
        <fullName evidence="5">N-acetylmannosaminyltransferase</fullName>
        <ecNumber evidence="5">2.4.1.187</ecNumber>
    </submittedName>
</protein>
<dbReference type="PANTHER" id="PTHR34136">
    <property type="match status" value="1"/>
</dbReference>
<dbReference type="Gene3D" id="3.30.750.24">
    <property type="entry name" value="STAS domain"/>
    <property type="match status" value="2"/>
</dbReference>
<dbReference type="RefSeq" id="WP_082116653.1">
    <property type="nucleotide sequence ID" value="NZ_CP010904.1"/>
</dbReference>
<dbReference type="PATRIC" id="fig|1609981.3.peg.1855"/>
<dbReference type="PANTHER" id="PTHR34136:SF1">
    <property type="entry name" value="UDP-N-ACETYL-D-MANNOSAMINURONIC ACID TRANSFERASE"/>
    <property type="match status" value="1"/>
</dbReference>
<dbReference type="Pfam" id="PF03808">
    <property type="entry name" value="Glyco_tran_WecG"/>
    <property type="match status" value="1"/>
</dbReference>
<dbReference type="InterPro" id="IPR036513">
    <property type="entry name" value="STAS_dom_sf"/>
</dbReference>
<dbReference type="STRING" id="1307763.L21SP4_01789"/>
<evidence type="ECO:0000256" key="1">
    <source>
        <dbReference type="ARBA" id="ARBA00022676"/>
    </source>
</evidence>
<accession>A0A0G3EEX5</accession>
<dbReference type="Pfam" id="PF01740">
    <property type="entry name" value="STAS"/>
    <property type="match status" value="1"/>
</dbReference>
<dbReference type="KEGG" id="vbl:L21SP4_01789"/>
<evidence type="ECO:0000256" key="2">
    <source>
        <dbReference type="ARBA" id="ARBA00022679"/>
    </source>
</evidence>
<dbReference type="InterPro" id="IPR058548">
    <property type="entry name" value="MlaB-like_STAS"/>
</dbReference>
<dbReference type="NCBIfam" id="TIGR00696">
    <property type="entry name" value="wecG_tagA_cpsF"/>
    <property type="match status" value="1"/>
</dbReference>
<keyword evidence="2 5" id="KW-0808">Transferase</keyword>
<name>A0A0G3EEX5_9BACT</name>
<reference evidence="5 6" key="2">
    <citation type="journal article" date="2016" name="ISME J.">
        <title>Characterization of the first cultured representative of Verrucomicrobia subdivision 5 indicates the proposal of a novel phylum.</title>
        <authorList>
            <person name="Spring S."/>
            <person name="Bunk B."/>
            <person name="Sproer C."/>
            <person name="Schumann P."/>
            <person name="Rohde M."/>
            <person name="Tindall B.J."/>
            <person name="Klenk H.P."/>
        </authorList>
    </citation>
    <scope>NUCLEOTIDE SEQUENCE [LARGE SCALE GENOMIC DNA]</scope>
    <source>
        <strain evidence="5 6">L21-Fru-AB</strain>
    </source>
</reference>
<evidence type="ECO:0000313" key="6">
    <source>
        <dbReference type="Proteomes" id="UP000035268"/>
    </source>
</evidence>
<evidence type="ECO:0000259" key="3">
    <source>
        <dbReference type="Pfam" id="PF01740"/>
    </source>
</evidence>
<dbReference type="AlphaFoldDB" id="A0A0G3EEX5"/>
<dbReference type="OrthoDB" id="9808602at2"/>
<evidence type="ECO:0000313" key="5">
    <source>
        <dbReference type="EMBL" id="AKJ65026.1"/>
    </source>
</evidence>
<keyword evidence="6" id="KW-1185">Reference proteome</keyword>
<dbReference type="CDD" id="cd06533">
    <property type="entry name" value="Glyco_transf_WecG_TagA"/>
    <property type="match status" value="1"/>
</dbReference>
<dbReference type="CDD" id="cd07043">
    <property type="entry name" value="STAS_anti-anti-sigma_factors"/>
    <property type="match status" value="2"/>
</dbReference>